<evidence type="ECO:0000313" key="2">
    <source>
        <dbReference type="EMBL" id="MFB9072667.1"/>
    </source>
</evidence>
<comment type="caution">
    <text evidence="2">The sequence shown here is derived from an EMBL/GenBank/DDBJ whole genome shotgun (WGS) entry which is preliminary data.</text>
</comment>
<accession>A0ABV5G157</accession>
<dbReference type="EMBL" id="JBHMFI010000001">
    <property type="protein sequence ID" value="MFB9072667.1"/>
    <property type="molecule type" value="Genomic_DNA"/>
</dbReference>
<keyword evidence="3" id="KW-1185">Reference proteome</keyword>
<name>A0ABV5G157_9MICC</name>
<evidence type="ECO:0000256" key="1">
    <source>
        <dbReference type="SAM" id="MobiDB-lite"/>
    </source>
</evidence>
<reference evidence="2 3" key="1">
    <citation type="submission" date="2024-09" db="EMBL/GenBank/DDBJ databases">
        <authorList>
            <person name="Sun Q."/>
            <person name="Mori K."/>
        </authorList>
    </citation>
    <scope>NUCLEOTIDE SEQUENCE [LARGE SCALE GENOMIC DNA]</scope>
    <source>
        <strain evidence="2 3">CCM 7609</strain>
    </source>
</reference>
<protein>
    <submittedName>
        <fullName evidence="2">Uncharacterized protein</fullName>
    </submittedName>
</protein>
<organism evidence="2 3">
    <name type="scientific">Citricoccus parietis</name>
    <dbReference type="NCBI Taxonomy" id="592307"/>
    <lineage>
        <taxon>Bacteria</taxon>
        <taxon>Bacillati</taxon>
        <taxon>Actinomycetota</taxon>
        <taxon>Actinomycetes</taxon>
        <taxon>Micrococcales</taxon>
        <taxon>Micrococcaceae</taxon>
        <taxon>Citricoccus</taxon>
    </lineage>
</organism>
<dbReference type="Proteomes" id="UP001589575">
    <property type="component" value="Unassembled WGS sequence"/>
</dbReference>
<proteinExistence type="predicted"/>
<gene>
    <name evidence="2" type="ORF">ACFFX0_16265</name>
</gene>
<feature type="region of interest" description="Disordered" evidence="1">
    <location>
        <begin position="1"/>
        <end position="93"/>
    </location>
</feature>
<evidence type="ECO:0000313" key="3">
    <source>
        <dbReference type="Proteomes" id="UP001589575"/>
    </source>
</evidence>
<sequence>MPPAAHEAGPSRSYGDGPSTCSSRHHPKPPSAPPAMRRAHGQPMGRSMVGPLGRPAGGRLSSHRSGSPIKNPAGSGYRGAGEHTPASLREPMVRSVCGQRDGVGRGASGPWDEGGLDVRWHRWPV</sequence>